<dbReference type="Proteomes" id="UP001146793">
    <property type="component" value="Unassembled WGS sequence"/>
</dbReference>
<evidence type="ECO:0000313" key="6">
    <source>
        <dbReference type="EMBL" id="KAJ3424802.1"/>
    </source>
</evidence>
<evidence type="ECO:0000256" key="2">
    <source>
        <dbReference type="ARBA" id="ARBA00023187"/>
    </source>
</evidence>
<keyword evidence="4" id="KW-0694">RNA-binding</keyword>
<keyword evidence="9" id="KW-1185">Reference proteome</keyword>
<keyword evidence="1 4" id="KW-0747">Spliceosome</keyword>
<evidence type="ECO:0000313" key="8">
    <source>
        <dbReference type="Proteomes" id="UP001146793"/>
    </source>
</evidence>
<dbReference type="PIRSF" id="PIRSF006609">
    <property type="entry name" value="snRNP_SmF"/>
    <property type="match status" value="1"/>
</dbReference>
<evidence type="ECO:0000256" key="3">
    <source>
        <dbReference type="ARBA" id="ARBA00023274"/>
    </source>
</evidence>
<keyword evidence="4" id="KW-0507">mRNA processing</keyword>
<evidence type="ECO:0000256" key="1">
    <source>
        <dbReference type="ARBA" id="ARBA00022728"/>
    </source>
</evidence>
<dbReference type="CDD" id="cd01726">
    <property type="entry name" value="LSm6"/>
    <property type="match status" value="1"/>
</dbReference>
<name>A0AAV7YAB2_9EUKA</name>
<dbReference type="InterPro" id="IPR047575">
    <property type="entry name" value="Sm"/>
</dbReference>
<dbReference type="GO" id="GO:0120114">
    <property type="term" value="C:Sm-like protein family complex"/>
    <property type="evidence" value="ECO:0007669"/>
    <property type="project" value="UniProtKB-ARBA"/>
</dbReference>
<reference evidence="6" key="2">
    <citation type="submission" date="2022-08" db="EMBL/GenBank/DDBJ databases">
        <title>Novel sulphate-reducing endosymbionts in the free-living metamonad Anaeramoeba.</title>
        <authorList>
            <person name="Jerlstrom-Hultqvist J."/>
            <person name="Cepicka I."/>
            <person name="Gallot-Lavallee L."/>
            <person name="Salas-Leiva D."/>
            <person name="Curtis B.A."/>
            <person name="Zahonova K."/>
            <person name="Pipaliya S."/>
            <person name="Dacks J."/>
            <person name="Roger A.J."/>
        </authorList>
    </citation>
    <scope>NUCLEOTIDE SEQUENCE</scope>
    <source>
        <strain evidence="6">Busselton2</strain>
    </source>
</reference>
<comment type="similarity">
    <text evidence="4">Belongs to the snRNP Sm proteins family. SmF/LSm6 subfamily.</text>
</comment>
<dbReference type="Gene3D" id="2.30.30.100">
    <property type="match status" value="1"/>
</dbReference>
<dbReference type="GO" id="GO:0003723">
    <property type="term" value="F:RNA binding"/>
    <property type="evidence" value="ECO:0007669"/>
    <property type="project" value="UniProtKB-UniRule"/>
</dbReference>
<dbReference type="InterPro" id="IPR016487">
    <property type="entry name" value="Lsm6/sSmF"/>
</dbReference>
<dbReference type="PROSITE" id="PS52002">
    <property type="entry name" value="SM"/>
    <property type="match status" value="1"/>
</dbReference>
<evidence type="ECO:0000259" key="5">
    <source>
        <dbReference type="PROSITE" id="PS52002"/>
    </source>
</evidence>
<dbReference type="GO" id="GO:0000398">
    <property type="term" value="P:mRNA splicing, via spliceosome"/>
    <property type="evidence" value="ECO:0007669"/>
    <property type="project" value="InterPro"/>
</dbReference>
<dbReference type="SUPFAM" id="SSF50182">
    <property type="entry name" value="Sm-like ribonucleoproteins"/>
    <property type="match status" value="1"/>
</dbReference>
<keyword evidence="2 4" id="KW-0508">mRNA splicing</keyword>
<sequence length="91" mass="10479">MTQETKEENFFSLLIGNQVIVKIESGTEFHGILVNFDGSMNVALEHAEEWNGGTLVQQYGDIFIRGNNVFYITPKQKEKEKDQEKNLQKEN</sequence>
<dbReference type="EMBL" id="JAOAOG010000287">
    <property type="protein sequence ID" value="KAJ6232821.1"/>
    <property type="molecule type" value="Genomic_DNA"/>
</dbReference>
<protein>
    <submittedName>
        <fullName evidence="6">U6 snRNA-associated sm-like protein lsm6</fullName>
    </submittedName>
</protein>
<dbReference type="Pfam" id="PF01423">
    <property type="entry name" value="LSM"/>
    <property type="match status" value="1"/>
</dbReference>
<reference evidence="7" key="1">
    <citation type="submission" date="2022-08" db="EMBL/GenBank/DDBJ databases">
        <title>Novel sulfate-reducing endosymbionts in the free-living metamonad Anaeramoeba.</title>
        <authorList>
            <person name="Jerlstrom-Hultqvist J."/>
            <person name="Cepicka I."/>
            <person name="Gallot-Lavallee L."/>
            <person name="Salas-Leiva D."/>
            <person name="Curtis B.A."/>
            <person name="Zahonova K."/>
            <person name="Pipaliya S."/>
            <person name="Dacks J."/>
            <person name="Roger A.J."/>
        </authorList>
    </citation>
    <scope>NUCLEOTIDE SEQUENCE</scope>
    <source>
        <strain evidence="7">Schooner1</strain>
    </source>
</reference>
<feature type="domain" description="Sm" evidence="5">
    <location>
        <begin position="6"/>
        <end position="78"/>
    </location>
</feature>
<dbReference type="SMART" id="SM00651">
    <property type="entry name" value="Sm"/>
    <property type="match status" value="1"/>
</dbReference>
<keyword evidence="4" id="KW-0539">Nucleus</keyword>
<comment type="caution">
    <text evidence="6">The sequence shown here is derived from an EMBL/GenBank/DDBJ whole genome shotgun (WGS) entry which is preliminary data.</text>
</comment>
<dbReference type="Proteomes" id="UP001150062">
    <property type="component" value="Unassembled WGS sequence"/>
</dbReference>
<evidence type="ECO:0000256" key="4">
    <source>
        <dbReference type="PIRNR" id="PIRNR006609"/>
    </source>
</evidence>
<dbReference type="GO" id="GO:0005681">
    <property type="term" value="C:spliceosomal complex"/>
    <property type="evidence" value="ECO:0007669"/>
    <property type="project" value="UniProtKB-KW"/>
</dbReference>
<dbReference type="InterPro" id="IPR001163">
    <property type="entry name" value="Sm_dom_euk/arc"/>
</dbReference>
<dbReference type="PANTHER" id="PTHR11021:SF0">
    <property type="entry name" value="SMALL NUCLEAR RIBONUCLEOPROTEIN F"/>
    <property type="match status" value="1"/>
</dbReference>
<dbReference type="EMBL" id="JANTQA010000070">
    <property type="protein sequence ID" value="KAJ3424802.1"/>
    <property type="molecule type" value="Genomic_DNA"/>
</dbReference>
<dbReference type="AlphaFoldDB" id="A0AAV7YAB2"/>
<accession>A0AAV7YAB2</accession>
<dbReference type="PANTHER" id="PTHR11021">
    <property type="entry name" value="SMALL NUCLEAR RIBONUCLEOPROTEIN F SNRNP-F"/>
    <property type="match status" value="1"/>
</dbReference>
<evidence type="ECO:0000313" key="9">
    <source>
        <dbReference type="Proteomes" id="UP001150062"/>
    </source>
</evidence>
<keyword evidence="3 4" id="KW-0687">Ribonucleoprotein</keyword>
<organism evidence="6 8">
    <name type="scientific">Anaeramoeba flamelloides</name>
    <dbReference type="NCBI Taxonomy" id="1746091"/>
    <lineage>
        <taxon>Eukaryota</taxon>
        <taxon>Metamonada</taxon>
        <taxon>Anaeramoebidae</taxon>
        <taxon>Anaeramoeba</taxon>
    </lineage>
</organism>
<gene>
    <name evidence="6" type="ORF">M0812_27228</name>
    <name evidence="7" type="ORF">M0813_04347</name>
</gene>
<comment type="subcellular location">
    <subcellularLocation>
        <location evidence="4">Nucleus</location>
    </subcellularLocation>
</comment>
<proteinExistence type="inferred from homology"/>
<dbReference type="InterPro" id="IPR010920">
    <property type="entry name" value="LSM_dom_sf"/>
</dbReference>
<evidence type="ECO:0000313" key="7">
    <source>
        <dbReference type="EMBL" id="KAJ6232821.1"/>
    </source>
</evidence>